<keyword evidence="3" id="KW-1185">Reference proteome</keyword>
<proteinExistence type="predicted"/>
<accession>A0ABR8T0T2</accession>
<gene>
    <name evidence="2" type="ORF">H9647_14990</name>
</gene>
<comment type="caution">
    <text evidence="2">The sequence shown here is derived from an EMBL/GenBank/DDBJ whole genome shotgun (WGS) entry which is preliminary data.</text>
</comment>
<feature type="domain" description="SLH" evidence="1">
    <location>
        <begin position="25"/>
        <end position="82"/>
    </location>
</feature>
<dbReference type="InterPro" id="IPR001119">
    <property type="entry name" value="SLH_dom"/>
</dbReference>
<sequence>MITALMNAYEYKTGQKLSDIPGYEEAEFRDISEVSAYAKSAVKAAKTLGIMEGNGGEFQPKEIATREQLAKMAVQFLKSTKQ</sequence>
<dbReference type="EMBL" id="JACSQL010000006">
    <property type="protein sequence ID" value="MBD7969376.1"/>
    <property type="molecule type" value="Genomic_DNA"/>
</dbReference>
<evidence type="ECO:0000313" key="2">
    <source>
        <dbReference type="EMBL" id="MBD7969376.1"/>
    </source>
</evidence>
<name>A0ABR8T0T2_9BACL</name>
<organism evidence="2 3">
    <name type="scientific">Paenibacillus gallinarum</name>
    <dbReference type="NCBI Taxonomy" id="2762232"/>
    <lineage>
        <taxon>Bacteria</taxon>
        <taxon>Bacillati</taxon>
        <taxon>Bacillota</taxon>
        <taxon>Bacilli</taxon>
        <taxon>Bacillales</taxon>
        <taxon>Paenibacillaceae</taxon>
        <taxon>Paenibacillus</taxon>
    </lineage>
</organism>
<reference evidence="2 3" key="1">
    <citation type="submission" date="2020-08" db="EMBL/GenBank/DDBJ databases">
        <title>A Genomic Blueprint of the Chicken Gut Microbiome.</title>
        <authorList>
            <person name="Gilroy R."/>
            <person name="Ravi A."/>
            <person name="Getino M."/>
            <person name="Pursley I."/>
            <person name="Horton D.L."/>
            <person name="Alikhan N.-F."/>
            <person name="Baker D."/>
            <person name="Gharbi K."/>
            <person name="Hall N."/>
            <person name="Watson M."/>
            <person name="Adriaenssens E.M."/>
            <person name="Foster-Nyarko E."/>
            <person name="Jarju S."/>
            <person name="Secka A."/>
            <person name="Antonio M."/>
            <person name="Oren A."/>
            <person name="Chaudhuri R."/>
            <person name="La Ragione R.M."/>
            <person name="Hildebrand F."/>
            <person name="Pallen M.J."/>
        </authorList>
    </citation>
    <scope>NUCLEOTIDE SEQUENCE [LARGE SCALE GENOMIC DNA]</scope>
    <source>
        <strain evidence="2 3">Sa2BVA9</strain>
    </source>
</reference>
<evidence type="ECO:0000313" key="3">
    <source>
        <dbReference type="Proteomes" id="UP000608071"/>
    </source>
</evidence>
<dbReference type="Proteomes" id="UP000608071">
    <property type="component" value="Unassembled WGS sequence"/>
</dbReference>
<protein>
    <submittedName>
        <fullName evidence="2">S-layer homology domain-containing protein</fullName>
    </submittedName>
</protein>
<evidence type="ECO:0000259" key="1">
    <source>
        <dbReference type="PROSITE" id="PS51272"/>
    </source>
</evidence>
<dbReference type="PROSITE" id="PS51272">
    <property type="entry name" value="SLH"/>
    <property type="match status" value="1"/>
</dbReference>
<dbReference type="Pfam" id="PF00395">
    <property type="entry name" value="SLH"/>
    <property type="match status" value="1"/>
</dbReference>